<protein>
    <submittedName>
        <fullName evidence="2">Ribonuclease H-like domain-containing protein</fullName>
    </submittedName>
</protein>
<evidence type="ECO:0000256" key="1">
    <source>
        <dbReference type="SAM" id="MobiDB-lite"/>
    </source>
</evidence>
<comment type="caution">
    <text evidence="2">The sequence shown here is derived from an EMBL/GenBank/DDBJ whole genome shotgun (WGS) entry which is preliminary data.</text>
</comment>
<dbReference type="EMBL" id="BKCJ010000951">
    <property type="protein sequence ID" value="GEU37615.1"/>
    <property type="molecule type" value="Genomic_DNA"/>
</dbReference>
<evidence type="ECO:0000313" key="2">
    <source>
        <dbReference type="EMBL" id="GEU37615.1"/>
    </source>
</evidence>
<proteinExistence type="predicted"/>
<dbReference type="AlphaFoldDB" id="A0A6L2JNZ8"/>
<feature type="region of interest" description="Disordered" evidence="1">
    <location>
        <begin position="178"/>
        <end position="216"/>
    </location>
</feature>
<organism evidence="2">
    <name type="scientific">Tanacetum cinerariifolium</name>
    <name type="common">Dalmatian daisy</name>
    <name type="synonym">Chrysanthemum cinerariifolium</name>
    <dbReference type="NCBI Taxonomy" id="118510"/>
    <lineage>
        <taxon>Eukaryota</taxon>
        <taxon>Viridiplantae</taxon>
        <taxon>Streptophyta</taxon>
        <taxon>Embryophyta</taxon>
        <taxon>Tracheophyta</taxon>
        <taxon>Spermatophyta</taxon>
        <taxon>Magnoliopsida</taxon>
        <taxon>eudicotyledons</taxon>
        <taxon>Gunneridae</taxon>
        <taxon>Pentapetalae</taxon>
        <taxon>asterids</taxon>
        <taxon>campanulids</taxon>
        <taxon>Asterales</taxon>
        <taxon>Asteraceae</taxon>
        <taxon>Asteroideae</taxon>
        <taxon>Anthemideae</taxon>
        <taxon>Anthemidinae</taxon>
        <taxon>Tanacetum</taxon>
    </lineage>
</organism>
<feature type="compositionally biased region" description="Polar residues" evidence="1">
    <location>
        <begin position="83"/>
        <end position="100"/>
    </location>
</feature>
<name>A0A6L2JNZ8_TANCI</name>
<accession>A0A6L2JNZ8</accession>
<reference evidence="2" key="1">
    <citation type="journal article" date="2019" name="Sci. Rep.">
        <title>Draft genome of Tanacetum cinerariifolium, the natural source of mosquito coil.</title>
        <authorList>
            <person name="Yamashiro T."/>
            <person name="Shiraishi A."/>
            <person name="Satake H."/>
            <person name="Nakayama K."/>
        </authorList>
    </citation>
    <scope>NUCLEOTIDE SEQUENCE</scope>
</reference>
<gene>
    <name evidence="2" type="ORF">Tci_009593</name>
</gene>
<feature type="compositionally biased region" description="Basic and acidic residues" evidence="1">
    <location>
        <begin position="178"/>
        <end position="189"/>
    </location>
</feature>
<sequence length="548" mass="61885">MFDADKGLQGKKVVVEKAVADKEDSAIEEVNAASITTPASVAATTTTVATTPIISMDEITLAKALIEIKTLRTKAKGLVMQEPSKTPTPTPIVSSQQPSKVQDKGKGIMVEEPLKMKKNDQILSDKEVEFIKKRRKFIAAKRDNERRKKPPTKAQQRSIMTTYLKNMDGWKPRALKNKSFEESAKKDKAVTVQESSSKRAGDELDQERSKKQKIEDENESTELYLQCIDYTLWESIENGNAPIVTKTVIGKKNVIPPTSVEEKAQRKAKLKAKSTLLMALPNEHQLNTNSTTRAVNITQGVNTASTQGAVNSSTTIENLSDAMIYSFFASQPSIPQLDNEDLQQIHLDDLKEMDLRWNIAMLTIRARRFLKNTRRKLDIANKERISQIMDKCKIGLGYNAVPPPYIGNFMPPKPDLVYPSLDDFVDVNESISETVVEKPTVESNEPKTVRKVDGPPIIEDWVSESEEEDEPKFQTIKPNFTKIEFVKPKTNRKSVKKIRQDIYRSPRGNKRNWNQQMSQKLGSDVETFNKSCHVCGSFDHLQKKCNYH</sequence>
<feature type="region of interest" description="Disordered" evidence="1">
    <location>
        <begin position="81"/>
        <end position="105"/>
    </location>
</feature>
<feature type="compositionally biased region" description="Basic and acidic residues" evidence="1">
    <location>
        <begin position="196"/>
        <end position="215"/>
    </location>
</feature>